<evidence type="ECO:0000313" key="3">
    <source>
        <dbReference type="EMBL" id="CAI4215215.1"/>
    </source>
</evidence>
<reference evidence="3" key="1">
    <citation type="submission" date="2022-11" db="EMBL/GenBank/DDBJ databases">
        <authorList>
            <person name="Scott C."/>
            <person name="Bruce N."/>
        </authorList>
    </citation>
    <scope>NUCLEOTIDE SEQUENCE</scope>
</reference>
<keyword evidence="2" id="KW-1133">Transmembrane helix</keyword>
<proteinExistence type="predicted"/>
<keyword evidence="2" id="KW-0812">Transmembrane</keyword>
<protein>
    <recommendedName>
        <fullName evidence="5">Mid2 domain-containing protein</fullName>
    </recommendedName>
</protein>
<feature type="transmembrane region" description="Helical" evidence="2">
    <location>
        <begin position="145"/>
        <end position="169"/>
    </location>
</feature>
<organism evidence="3 4">
    <name type="scientific">Parascedosporium putredinis</name>
    <dbReference type="NCBI Taxonomy" id="1442378"/>
    <lineage>
        <taxon>Eukaryota</taxon>
        <taxon>Fungi</taxon>
        <taxon>Dikarya</taxon>
        <taxon>Ascomycota</taxon>
        <taxon>Pezizomycotina</taxon>
        <taxon>Sordariomycetes</taxon>
        <taxon>Hypocreomycetidae</taxon>
        <taxon>Microascales</taxon>
        <taxon>Microascaceae</taxon>
        <taxon>Parascedosporium</taxon>
    </lineage>
</organism>
<evidence type="ECO:0000256" key="1">
    <source>
        <dbReference type="SAM" id="MobiDB-lite"/>
    </source>
</evidence>
<dbReference type="AlphaFoldDB" id="A0A9P1MBC4"/>
<gene>
    <name evidence="3" type="ORF">PPNO1_LOCUS4933</name>
</gene>
<evidence type="ECO:0000256" key="2">
    <source>
        <dbReference type="SAM" id="Phobius"/>
    </source>
</evidence>
<feature type="region of interest" description="Disordered" evidence="1">
    <location>
        <begin position="114"/>
        <end position="140"/>
    </location>
</feature>
<comment type="caution">
    <text evidence="3">The sequence shown here is derived from an EMBL/GenBank/DDBJ whole genome shotgun (WGS) entry which is preliminary data.</text>
</comment>
<accession>A0A9P1MBC4</accession>
<keyword evidence="4" id="KW-1185">Reference proteome</keyword>
<dbReference type="EMBL" id="CALLCH030000012">
    <property type="protein sequence ID" value="CAI4215215.1"/>
    <property type="molecule type" value="Genomic_DNA"/>
</dbReference>
<dbReference type="OrthoDB" id="5104027at2759"/>
<evidence type="ECO:0008006" key="5">
    <source>
        <dbReference type="Google" id="ProtNLM"/>
    </source>
</evidence>
<evidence type="ECO:0000313" key="4">
    <source>
        <dbReference type="Proteomes" id="UP000838763"/>
    </source>
</evidence>
<dbReference type="Proteomes" id="UP000838763">
    <property type="component" value="Unassembled WGS sequence"/>
</dbReference>
<keyword evidence="2" id="KW-0472">Membrane</keyword>
<sequence>MSGPDPGPKESRGQKAFVIKIVSGNTRHVPTWEQLNRASIGSRNPTCSQSILVVGITDTTFSWINAPYPLPYMPTAQYELELLPENPPAASDGASNGQTSLAKSDLFYIIHSSSEEDGGSRNPTVITEPHPTTEPTKSRGGPSTAIIIVAVCVGLGVPILAGIGVWIWCMRRERRRRQYEESRRIRYQTIID</sequence>
<name>A0A9P1MBC4_9PEZI</name>